<dbReference type="OrthoDB" id="4605274at2759"/>
<gene>
    <name evidence="1" type="ORF">K470DRAFT_196519</name>
</gene>
<feature type="non-terminal residue" evidence="1">
    <location>
        <position position="392"/>
    </location>
</feature>
<reference evidence="1" key="1">
    <citation type="journal article" date="2020" name="Stud. Mycol.">
        <title>101 Dothideomycetes genomes: a test case for predicting lifestyles and emergence of pathogens.</title>
        <authorList>
            <person name="Haridas S."/>
            <person name="Albert R."/>
            <person name="Binder M."/>
            <person name="Bloem J."/>
            <person name="Labutti K."/>
            <person name="Salamov A."/>
            <person name="Andreopoulos B."/>
            <person name="Baker S."/>
            <person name="Barry K."/>
            <person name="Bills G."/>
            <person name="Bluhm B."/>
            <person name="Cannon C."/>
            <person name="Castanera R."/>
            <person name="Culley D."/>
            <person name="Daum C."/>
            <person name="Ezra D."/>
            <person name="Gonzalez J."/>
            <person name="Henrissat B."/>
            <person name="Kuo A."/>
            <person name="Liang C."/>
            <person name="Lipzen A."/>
            <person name="Lutzoni F."/>
            <person name="Magnuson J."/>
            <person name="Mondo S."/>
            <person name="Nolan M."/>
            <person name="Ohm R."/>
            <person name="Pangilinan J."/>
            <person name="Park H.-J."/>
            <person name="Ramirez L."/>
            <person name="Alfaro M."/>
            <person name="Sun H."/>
            <person name="Tritt A."/>
            <person name="Yoshinaga Y."/>
            <person name="Zwiers L.-H."/>
            <person name="Turgeon B."/>
            <person name="Goodwin S."/>
            <person name="Spatafora J."/>
            <person name="Crous P."/>
            <person name="Grigoriev I."/>
        </authorList>
    </citation>
    <scope>NUCLEOTIDE SEQUENCE</scope>
    <source>
        <strain evidence="1">CBS 480.64</strain>
    </source>
</reference>
<dbReference type="InterPro" id="IPR029058">
    <property type="entry name" value="AB_hydrolase_fold"/>
</dbReference>
<dbReference type="InterPro" id="IPR053228">
    <property type="entry name" value="Stereospecific_Lipase"/>
</dbReference>
<dbReference type="PANTHER" id="PTHR37574:SF1">
    <property type="entry name" value="LIPASE B"/>
    <property type="match status" value="1"/>
</dbReference>
<dbReference type="Proteomes" id="UP000799421">
    <property type="component" value="Unassembled WGS sequence"/>
</dbReference>
<feature type="non-terminal residue" evidence="1">
    <location>
        <position position="1"/>
    </location>
</feature>
<dbReference type="AlphaFoldDB" id="A0A6A7C568"/>
<dbReference type="SUPFAM" id="SSF53474">
    <property type="entry name" value="alpha/beta-Hydrolases"/>
    <property type="match status" value="1"/>
</dbReference>
<name>A0A6A7C568_9PEZI</name>
<dbReference type="EMBL" id="MU005964">
    <property type="protein sequence ID" value="KAF2862736.1"/>
    <property type="molecule type" value="Genomic_DNA"/>
</dbReference>
<accession>A0A6A7C568</accession>
<dbReference type="Gene3D" id="3.40.50.1820">
    <property type="entry name" value="alpha/beta hydrolase"/>
    <property type="match status" value="1"/>
</dbReference>
<keyword evidence="1" id="KW-0378">Hydrolase</keyword>
<protein>
    <submittedName>
        <fullName evidence="1">Alpha/beta-hydrolase</fullName>
    </submittedName>
</protein>
<evidence type="ECO:0000313" key="1">
    <source>
        <dbReference type="EMBL" id="KAF2862736.1"/>
    </source>
</evidence>
<proteinExistence type="predicted"/>
<dbReference type="PANTHER" id="PTHR37574">
    <property type="entry name" value="LIPASE B"/>
    <property type="match status" value="1"/>
</dbReference>
<evidence type="ECO:0000313" key="2">
    <source>
        <dbReference type="Proteomes" id="UP000799421"/>
    </source>
</evidence>
<keyword evidence="2" id="KW-1185">Reference proteome</keyword>
<sequence length="392" mass="41878">LQSAKPTATPANVDEAASKLQAIYQASPTPKNLYAALADMVEAGLTPNDAQSALNYVIGALTGQNSDTNLNLRIPIPLAYPKANSSDAPYSLTEAQLRAAIYIPPTFQYGAGNKQPVILVPGTGGTGYLSFAGNFIPLLRNSPIADIVWLNIPKYLLNDVQSNAEYVAYAINYIYGISNHKPVATIAWSQGNLDVQWALKYWPSARGRVTDHIAISPDYDGTILANFISLGEPLPPAILQQNYNSKLIQALHTNNGDSAYVPTTVIYSASDEIVQPQSGTGASAYLLDTRNLGVTNSEVQVVCAGHPAGGFYTHEGVMYNPLTYALAIDALTHDGPGRTERLDLSVVCASYLAQGLDLTDFVNTENTILVSGVATLVYQPKVVSEPAIRGYA</sequence>
<organism evidence="1 2">
    <name type="scientific">Piedraia hortae CBS 480.64</name>
    <dbReference type="NCBI Taxonomy" id="1314780"/>
    <lineage>
        <taxon>Eukaryota</taxon>
        <taxon>Fungi</taxon>
        <taxon>Dikarya</taxon>
        <taxon>Ascomycota</taxon>
        <taxon>Pezizomycotina</taxon>
        <taxon>Dothideomycetes</taxon>
        <taxon>Dothideomycetidae</taxon>
        <taxon>Capnodiales</taxon>
        <taxon>Piedraiaceae</taxon>
        <taxon>Piedraia</taxon>
    </lineage>
</organism>
<dbReference type="GO" id="GO:0016787">
    <property type="term" value="F:hydrolase activity"/>
    <property type="evidence" value="ECO:0007669"/>
    <property type="project" value="UniProtKB-KW"/>
</dbReference>